<reference evidence="4 5" key="1">
    <citation type="submission" date="2020-03" db="EMBL/GenBank/DDBJ databases">
        <title>Salinimicrobium sp. nov, isolated from SCS.</title>
        <authorList>
            <person name="Cao W.R."/>
        </authorList>
    </citation>
    <scope>NUCLEOTIDE SEQUENCE [LARGE SCALE GENOMIC DNA]</scope>
    <source>
        <strain evidence="5">J15B91</strain>
    </source>
</reference>
<dbReference type="InterPro" id="IPR038352">
    <property type="entry name" value="Imelysin_sf"/>
</dbReference>
<keyword evidence="2" id="KW-0732">Signal</keyword>
<dbReference type="CDD" id="cd14659">
    <property type="entry name" value="Imelysin-like_IPPA"/>
    <property type="match status" value="1"/>
</dbReference>
<name>A0ABX1D484_9FLAO</name>
<dbReference type="InterPro" id="IPR018976">
    <property type="entry name" value="Imelysin-like"/>
</dbReference>
<evidence type="ECO:0000256" key="2">
    <source>
        <dbReference type="ARBA" id="ARBA00022729"/>
    </source>
</evidence>
<dbReference type="RefSeq" id="WP_168139088.1">
    <property type="nucleotide sequence ID" value="NZ_JAAVJR010000010.1"/>
</dbReference>
<protein>
    <submittedName>
        <fullName evidence="4">Imelysin family protein</fullName>
    </submittedName>
</protein>
<evidence type="ECO:0000259" key="3">
    <source>
        <dbReference type="Pfam" id="PF09375"/>
    </source>
</evidence>
<comment type="subcellular location">
    <subcellularLocation>
        <location evidence="1">Cell envelope</location>
    </subcellularLocation>
</comment>
<accession>A0ABX1D484</accession>
<gene>
    <name evidence="4" type="ORF">HC175_13845</name>
</gene>
<organism evidence="4 5">
    <name type="scientific">Salinimicrobium oceani</name>
    <dbReference type="NCBI Taxonomy" id="2722702"/>
    <lineage>
        <taxon>Bacteria</taxon>
        <taxon>Pseudomonadati</taxon>
        <taxon>Bacteroidota</taxon>
        <taxon>Flavobacteriia</taxon>
        <taxon>Flavobacteriales</taxon>
        <taxon>Flavobacteriaceae</taxon>
        <taxon>Salinimicrobium</taxon>
    </lineage>
</organism>
<dbReference type="Pfam" id="PF09375">
    <property type="entry name" value="Peptidase_M75"/>
    <property type="match status" value="1"/>
</dbReference>
<sequence>MFKRFGFLILAVVMVSCNSSDDSGKTDTSDNFDRGAMLANWADNIIIPSFENFSGETQSLSEAATAFSEDPSEAKLSALRAAFEEAYLDYQTVAAFDIGKAESLDYHGYLNIYPADETAITAKAETNTFNLELPASRDEQGFPALDFLINGLGETDAEIVTFYTGENATGYKNYLTSVTTRINSLTTEVLADWKNNFRDTFVSSTSSSSTGSVDKFTNDYVMYFEMDLRSGKIGIPAGVFSGNPEPTTAEAYYSDDFSKQLYLKALEAFRNFFNGKHFNGSQTGPSYKQYLDYLNSIRGGEDLAARINAQLADVAQQAEALDADLAEQVRTNNNAMLAAYDELQKVVVLLKIDMLQALDVSVDYVDTDGD</sequence>
<dbReference type="InterPro" id="IPR034984">
    <property type="entry name" value="Imelysin-like_IPPA"/>
</dbReference>
<keyword evidence="5" id="KW-1185">Reference proteome</keyword>
<evidence type="ECO:0000313" key="5">
    <source>
        <dbReference type="Proteomes" id="UP000703674"/>
    </source>
</evidence>
<dbReference type="Gene3D" id="1.20.1420.20">
    <property type="entry name" value="M75 peptidase, HXXE motif"/>
    <property type="match status" value="1"/>
</dbReference>
<dbReference type="PROSITE" id="PS51257">
    <property type="entry name" value="PROKAR_LIPOPROTEIN"/>
    <property type="match status" value="1"/>
</dbReference>
<feature type="domain" description="Imelysin-like" evidence="3">
    <location>
        <begin position="46"/>
        <end position="344"/>
    </location>
</feature>
<dbReference type="Proteomes" id="UP000703674">
    <property type="component" value="Unassembled WGS sequence"/>
</dbReference>
<dbReference type="EMBL" id="JAAVJR010000010">
    <property type="protein sequence ID" value="NJW53998.1"/>
    <property type="molecule type" value="Genomic_DNA"/>
</dbReference>
<comment type="caution">
    <text evidence="4">The sequence shown here is derived from an EMBL/GenBank/DDBJ whole genome shotgun (WGS) entry which is preliminary data.</text>
</comment>
<evidence type="ECO:0000313" key="4">
    <source>
        <dbReference type="EMBL" id="NJW53998.1"/>
    </source>
</evidence>
<proteinExistence type="predicted"/>
<evidence type="ECO:0000256" key="1">
    <source>
        <dbReference type="ARBA" id="ARBA00004196"/>
    </source>
</evidence>